<dbReference type="InterPro" id="IPR016181">
    <property type="entry name" value="Acyl_CoA_acyltransferase"/>
</dbReference>
<evidence type="ECO:0000259" key="3">
    <source>
        <dbReference type="PROSITE" id="PS51186"/>
    </source>
</evidence>
<comment type="caution">
    <text evidence="4">The sequence shown here is derived from an EMBL/GenBank/DDBJ whole genome shotgun (WGS) entry which is preliminary data.</text>
</comment>
<keyword evidence="5" id="KW-1185">Reference proteome</keyword>
<accession>A0A4R4KLI2</accession>
<dbReference type="OrthoDB" id="7205533at2"/>
<keyword evidence="2" id="KW-0012">Acyltransferase</keyword>
<feature type="domain" description="N-acetyltransferase" evidence="3">
    <location>
        <begin position="13"/>
        <end position="169"/>
    </location>
</feature>
<dbReference type="PROSITE" id="PS51186">
    <property type="entry name" value="GNAT"/>
    <property type="match status" value="1"/>
</dbReference>
<keyword evidence="1 4" id="KW-0808">Transferase</keyword>
<dbReference type="Proteomes" id="UP000295706">
    <property type="component" value="Unassembled WGS sequence"/>
</dbReference>
<protein>
    <submittedName>
        <fullName evidence="4">GNAT family N-acetyltransferase</fullName>
    </submittedName>
</protein>
<evidence type="ECO:0000256" key="2">
    <source>
        <dbReference type="ARBA" id="ARBA00023315"/>
    </source>
</evidence>
<sequence>MFSFQLATISHLSTLRAFSERLFKQTYAPLNTDENMALYCAEAFSEENFVQEFHQGNIRYWLAMNDDVLAGYTKLILNSPSPGGTLSGVEMARFYIDTPFQGQGLARQLMHHCQQWMRQEGFQEVWLGVWPQNPRAVRFYQKEGFEKIGTADFMLGNDRQTDDLMRKIL</sequence>
<dbReference type="CDD" id="cd04301">
    <property type="entry name" value="NAT_SF"/>
    <property type="match status" value="1"/>
</dbReference>
<dbReference type="PANTHER" id="PTHR43420:SF47">
    <property type="entry name" value="N-ACETYLTRANSFERASE DOMAIN-CONTAINING PROTEIN"/>
    <property type="match status" value="1"/>
</dbReference>
<dbReference type="InterPro" id="IPR050680">
    <property type="entry name" value="YpeA/RimI_acetyltransf"/>
</dbReference>
<proteinExistence type="predicted"/>
<dbReference type="PANTHER" id="PTHR43420">
    <property type="entry name" value="ACETYLTRANSFERASE"/>
    <property type="match status" value="1"/>
</dbReference>
<dbReference type="InterPro" id="IPR000182">
    <property type="entry name" value="GNAT_dom"/>
</dbReference>
<dbReference type="Pfam" id="PF00583">
    <property type="entry name" value="Acetyltransf_1"/>
    <property type="match status" value="1"/>
</dbReference>
<reference evidence="4 5" key="1">
    <citation type="submission" date="2019-02" db="EMBL/GenBank/DDBJ databases">
        <title>Arundinibacter roseus gen. nov., sp. nov., a new member of the family Cytophagaceae.</title>
        <authorList>
            <person name="Szuroczki S."/>
            <person name="Khayer B."/>
            <person name="Sproer C."/>
            <person name="Toumi M."/>
            <person name="Szabo A."/>
            <person name="Felfoldi T."/>
            <person name="Schumann P."/>
            <person name="Toth E."/>
        </authorList>
    </citation>
    <scope>NUCLEOTIDE SEQUENCE [LARGE SCALE GENOMIC DNA]</scope>
    <source>
        <strain evidence="4 5">DMA-k-7a</strain>
    </source>
</reference>
<dbReference type="RefSeq" id="WP_132113916.1">
    <property type="nucleotide sequence ID" value="NZ_SMJU01000001.1"/>
</dbReference>
<dbReference type="GO" id="GO:0016747">
    <property type="term" value="F:acyltransferase activity, transferring groups other than amino-acyl groups"/>
    <property type="evidence" value="ECO:0007669"/>
    <property type="project" value="InterPro"/>
</dbReference>
<evidence type="ECO:0000256" key="1">
    <source>
        <dbReference type="ARBA" id="ARBA00022679"/>
    </source>
</evidence>
<dbReference type="AlphaFoldDB" id="A0A4R4KLI2"/>
<dbReference type="Gene3D" id="3.40.630.30">
    <property type="match status" value="1"/>
</dbReference>
<evidence type="ECO:0000313" key="5">
    <source>
        <dbReference type="Proteomes" id="UP000295706"/>
    </source>
</evidence>
<organism evidence="4 5">
    <name type="scientific">Arundinibacter roseus</name>
    <dbReference type="NCBI Taxonomy" id="2070510"/>
    <lineage>
        <taxon>Bacteria</taxon>
        <taxon>Pseudomonadati</taxon>
        <taxon>Bacteroidota</taxon>
        <taxon>Cytophagia</taxon>
        <taxon>Cytophagales</taxon>
        <taxon>Spirosomataceae</taxon>
        <taxon>Arundinibacter</taxon>
    </lineage>
</organism>
<gene>
    <name evidence="4" type="ORF">EZE20_01980</name>
</gene>
<dbReference type="SUPFAM" id="SSF55729">
    <property type="entry name" value="Acyl-CoA N-acyltransferases (Nat)"/>
    <property type="match status" value="1"/>
</dbReference>
<name>A0A4R4KLI2_9BACT</name>
<dbReference type="EMBL" id="SMJU01000001">
    <property type="protein sequence ID" value="TDB69128.1"/>
    <property type="molecule type" value="Genomic_DNA"/>
</dbReference>
<evidence type="ECO:0000313" key="4">
    <source>
        <dbReference type="EMBL" id="TDB69128.1"/>
    </source>
</evidence>